<keyword evidence="2 9" id="KW-0813">Transport</keyword>
<keyword evidence="8 9" id="KW-0407">Ion channel</keyword>
<dbReference type="PANTHER" id="PTHR11003">
    <property type="entry name" value="POTASSIUM CHANNEL, SUBFAMILY K"/>
    <property type="match status" value="1"/>
</dbReference>
<keyword evidence="15" id="KW-1185">Reference proteome</keyword>
<feature type="region of interest" description="Disordered" evidence="10">
    <location>
        <begin position="1"/>
        <end position="45"/>
    </location>
</feature>
<feature type="transmembrane region" description="Helical" evidence="11">
    <location>
        <begin position="281"/>
        <end position="298"/>
    </location>
</feature>
<evidence type="ECO:0000256" key="7">
    <source>
        <dbReference type="ARBA" id="ARBA00023136"/>
    </source>
</evidence>
<dbReference type="FunFam" id="1.10.287.70:FF:000360">
    <property type="entry name" value="Potassium two pore domain channel subfamily K member 6"/>
    <property type="match status" value="1"/>
</dbReference>
<evidence type="ECO:0000256" key="5">
    <source>
        <dbReference type="ARBA" id="ARBA00022989"/>
    </source>
</evidence>
<reference evidence="14 16" key="2">
    <citation type="submission" date="2019-06" db="EMBL/GenBank/DDBJ databases">
        <title>Draft genomes of female and male turbot (Scophthalmus maximus).</title>
        <authorList>
            <person name="Xu H."/>
            <person name="Xu X.-W."/>
            <person name="Shao C."/>
            <person name="Chen S."/>
        </authorList>
    </citation>
    <scope>NUCLEOTIDE SEQUENCE [LARGE SCALE GENOMIC DNA]</scope>
    <source>
        <strain evidence="14">Ysfricsl-2016a</strain>
        <tissue evidence="14">Blood</tissue>
    </source>
</reference>
<evidence type="ECO:0000256" key="9">
    <source>
        <dbReference type="RuleBase" id="RU003857"/>
    </source>
</evidence>
<comment type="similarity">
    <text evidence="9">Belongs to the two pore domain potassium channel (TC 1.A.1.8) family.</text>
</comment>
<name>A0A2U9B4C2_SCOMX</name>
<dbReference type="Gene3D" id="1.10.287.70">
    <property type="match status" value="1"/>
</dbReference>
<dbReference type="EMBL" id="VEVO01000015">
    <property type="protein sequence ID" value="KAF0030203.1"/>
    <property type="molecule type" value="Genomic_DNA"/>
</dbReference>
<feature type="transmembrane region" description="Helical" evidence="11">
    <location>
        <begin position="310"/>
        <end position="330"/>
    </location>
</feature>
<comment type="subcellular location">
    <subcellularLocation>
        <location evidence="1">Membrane</location>
        <topology evidence="1">Multi-pass membrane protein</topology>
    </subcellularLocation>
</comment>
<evidence type="ECO:0000256" key="1">
    <source>
        <dbReference type="ARBA" id="ARBA00004141"/>
    </source>
</evidence>
<evidence type="ECO:0000313" key="15">
    <source>
        <dbReference type="Proteomes" id="UP000246464"/>
    </source>
</evidence>
<dbReference type="GO" id="GO:0005886">
    <property type="term" value="C:plasma membrane"/>
    <property type="evidence" value="ECO:0007669"/>
    <property type="project" value="TreeGrafter"/>
</dbReference>
<dbReference type="STRING" id="52904.ENSSMAP00000032880"/>
<protein>
    <submittedName>
        <fullName evidence="13">Putative potassium channel subfamily K member 6-like</fullName>
    </submittedName>
</protein>
<dbReference type="Pfam" id="PF07885">
    <property type="entry name" value="Ion_trans_2"/>
    <property type="match status" value="2"/>
</dbReference>
<keyword evidence="3 9" id="KW-0812">Transmembrane</keyword>
<feature type="domain" description="Potassium channel" evidence="12">
    <location>
        <begin position="258"/>
        <end position="336"/>
    </location>
</feature>
<dbReference type="GO" id="GO:0022841">
    <property type="term" value="F:potassium ion leak channel activity"/>
    <property type="evidence" value="ECO:0007669"/>
    <property type="project" value="TreeGrafter"/>
</dbReference>
<feature type="compositionally biased region" description="Polar residues" evidence="10">
    <location>
        <begin position="389"/>
        <end position="399"/>
    </location>
</feature>
<feature type="transmembrane region" description="Helical" evidence="11">
    <location>
        <begin position="202"/>
        <end position="225"/>
    </location>
</feature>
<feature type="region of interest" description="Disordered" evidence="10">
    <location>
        <begin position="353"/>
        <end position="399"/>
    </location>
</feature>
<dbReference type="EMBL" id="CP026245">
    <property type="protein sequence ID" value="AWO98588.1"/>
    <property type="molecule type" value="Genomic_DNA"/>
</dbReference>
<dbReference type="PRINTS" id="PR01587">
    <property type="entry name" value="TWIK2CHANNEL"/>
</dbReference>
<keyword evidence="4" id="KW-0630">Potassium</keyword>
<feature type="transmembrane region" description="Helical" evidence="11">
    <location>
        <begin position="245"/>
        <end position="269"/>
    </location>
</feature>
<feature type="compositionally biased region" description="Basic and acidic residues" evidence="10">
    <location>
        <begin position="361"/>
        <end position="371"/>
    </location>
</feature>
<keyword evidence="6 9" id="KW-0406">Ion transport</keyword>
<reference evidence="13 15" key="1">
    <citation type="submission" date="2017-12" db="EMBL/GenBank/DDBJ databases">
        <title>Integrating genomic resources of turbot (Scophthalmus maximus) in depth evaluation of genetic and physical mapping variation across individuals.</title>
        <authorList>
            <person name="Martinez P."/>
        </authorList>
    </citation>
    <scope>NUCLEOTIDE SEQUENCE [LARGE SCALE GENOMIC DNA]</scope>
</reference>
<accession>A0A2U9B4C2</accession>
<dbReference type="PRINTS" id="PR01586">
    <property type="entry name" value="TWIKCHANNEL"/>
</dbReference>
<sequence>MSRSRSRSFGSDCLIGRNKCQRPEPNEAPTYEAKHHPPPSPDYHDTGEQIRRCRIFNFDLRFTEATSCPTRVCSASEKVLAACALGSWLLLTGFVLFYVIYLLFGALVFSSIERPVEDKLRRDMEALKRDFLNQSCLSAASLERFLLQVLTANKYGVSVLRNASATSNWDLASSMFFANTLVTTVGYGHTSPLSDTGKAFSILYALIGVPFTMLVLTACVQRLMYPLVLAPVGLLQRSGMEPRPAFAVHFLLLLVLVVLCFFVAPAAVFSVVEGSWSFFDGVYFSFISLCTIGLGDFVPGTQPEQKYRQLYQVSVMVYLFVGLMMMYLLLRTFHKMADQHGLTTFLQLPRCEESDQDEDREPIVENKREDQAPPYLTDKAASQPLEPGSQPSYNSINKG</sequence>
<dbReference type="Proteomes" id="UP000438429">
    <property type="component" value="Unassembled WGS sequence"/>
</dbReference>
<feature type="transmembrane region" description="Helical" evidence="11">
    <location>
        <begin position="88"/>
        <end position="110"/>
    </location>
</feature>
<evidence type="ECO:0000313" key="16">
    <source>
        <dbReference type="Proteomes" id="UP000438429"/>
    </source>
</evidence>
<evidence type="ECO:0000256" key="3">
    <source>
        <dbReference type="ARBA" id="ARBA00022692"/>
    </source>
</evidence>
<evidence type="ECO:0000256" key="10">
    <source>
        <dbReference type="SAM" id="MobiDB-lite"/>
    </source>
</evidence>
<gene>
    <name evidence="14" type="ORF">F2P81_016934</name>
    <name evidence="13" type="ORF">SMAX5B_019883</name>
</gene>
<evidence type="ECO:0000256" key="2">
    <source>
        <dbReference type="ARBA" id="ARBA00022448"/>
    </source>
</evidence>
<dbReference type="PRINTS" id="PR01333">
    <property type="entry name" value="2POREKCHANEL"/>
</dbReference>
<evidence type="ECO:0000256" key="8">
    <source>
        <dbReference type="ARBA" id="ARBA00023303"/>
    </source>
</evidence>
<dbReference type="InterPro" id="IPR005408">
    <property type="entry name" value="2pore_dom_K_chnl_TWIK"/>
</dbReference>
<evidence type="ECO:0000256" key="4">
    <source>
        <dbReference type="ARBA" id="ARBA00022958"/>
    </source>
</evidence>
<evidence type="ECO:0000256" key="6">
    <source>
        <dbReference type="ARBA" id="ARBA00023065"/>
    </source>
</evidence>
<dbReference type="AlphaFoldDB" id="A0A2U9B4C2"/>
<feature type="domain" description="Potassium channel" evidence="12">
    <location>
        <begin position="163"/>
        <end position="223"/>
    </location>
</feature>
<keyword evidence="7 11" id="KW-0472">Membrane</keyword>
<organism evidence="13 15">
    <name type="scientific">Scophthalmus maximus</name>
    <name type="common">Turbot</name>
    <name type="synonym">Psetta maxima</name>
    <dbReference type="NCBI Taxonomy" id="52904"/>
    <lineage>
        <taxon>Eukaryota</taxon>
        <taxon>Metazoa</taxon>
        <taxon>Chordata</taxon>
        <taxon>Craniata</taxon>
        <taxon>Vertebrata</taxon>
        <taxon>Euteleostomi</taxon>
        <taxon>Actinopterygii</taxon>
        <taxon>Neopterygii</taxon>
        <taxon>Teleostei</taxon>
        <taxon>Neoteleostei</taxon>
        <taxon>Acanthomorphata</taxon>
        <taxon>Carangaria</taxon>
        <taxon>Pleuronectiformes</taxon>
        <taxon>Pleuronectoidei</taxon>
        <taxon>Scophthalmidae</taxon>
        <taxon>Scophthalmus</taxon>
    </lineage>
</organism>
<evidence type="ECO:0000313" key="14">
    <source>
        <dbReference type="EMBL" id="KAF0030203.1"/>
    </source>
</evidence>
<keyword evidence="5 11" id="KW-1133">Transmembrane helix</keyword>
<dbReference type="SUPFAM" id="SSF81324">
    <property type="entry name" value="Voltage-gated potassium channels"/>
    <property type="match status" value="2"/>
</dbReference>
<evidence type="ECO:0000256" key="11">
    <source>
        <dbReference type="SAM" id="Phobius"/>
    </source>
</evidence>
<dbReference type="GO" id="GO:0015271">
    <property type="term" value="F:outward rectifier potassium channel activity"/>
    <property type="evidence" value="ECO:0007669"/>
    <property type="project" value="TreeGrafter"/>
</dbReference>
<dbReference type="GO" id="GO:0030322">
    <property type="term" value="P:stabilization of membrane potential"/>
    <property type="evidence" value="ECO:0007669"/>
    <property type="project" value="TreeGrafter"/>
</dbReference>
<dbReference type="InterPro" id="IPR013099">
    <property type="entry name" value="K_chnl_dom"/>
</dbReference>
<evidence type="ECO:0000259" key="12">
    <source>
        <dbReference type="Pfam" id="PF07885"/>
    </source>
</evidence>
<dbReference type="InterPro" id="IPR003280">
    <property type="entry name" value="2pore_dom_K_chnl"/>
</dbReference>
<dbReference type="Proteomes" id="UP000246464">
    <property type="component" value="Chromosome 3"/>
</dbReference>
<dbReference type="InterPro" id="IPR005409">
    <property type="entry name" value="2pore_dom_K_chnl_TWIK2"/>
</dbReference>
<evidence type="ECO:0000313" key="13">
    <source>
        <dbReference type="EMBL" id="AWO98588.1"/>
    </source>
</evidence>
<proteinExistence type="inferred from homology"/>
<dbReference type="PANTHER" id="PTHR11003:SF28">
    <property type="entry name" value="POTASSIUM CHANNEL SUBFAMILY K MEMBER 6"/>
    <property type="match status" value="1"/>
</dbReference>